<dbReference type="InterPro" id="IPR050153">
    <property type="entry name" value="Metal_Ion_Import_ABC"/>
</dbReference>
<evidence type="ECO:0000313" key="6">
    <source>
        <dbReference type="Proteomes" id="UP000304912"/>
    </source>
</evidence>
<accession>A0A5B7YF76</accession>
<dbReference type="KEGG" id="salk:FBQ74_11335"/>
<dbReference type="GO" id="GO:0016887">
    <property type="term" value="F:ATP hydrolysis activity"/>
    <property type="evidence" value="ECO:0007669"/>
    <property type="project" value="InterPro"/>
</dbReference>
<sequence>MISLANICFDKRLVNITADIAKGNCCHILGENGAGKSTLLQVIAGLSDPEKGDCRINGQSVTSIPAPQLAGFRGYHEQNHSVVFDIPAYSYIQFYAGQKSPDNELIAALDIAALLGRPVSQLSGGEKQRVNLVRCMAQVWDAIEQGEALLCLDEPLQGLDVRHQQSLLLFLHKLCQAGNTVIMTCHDINISARFADSTMLLKQGRCLCSGPVQQTFSVEQLEACFGIKFVISNNQNALQIHPQWPSASKIM</sequence>
<gene>
    <name evidence="5" type="ORF">FBQ74_11335</name>
</gene>
<dbReference type="InterPro" id="IPR003439">
    <property type="entry name" value="ABC_transporter-like_ATP-bd"/>
</dbReference>
<dbReference type="SUPFAM" id="SSF52540">
    <property type="entry name" value="P-loop containing nucleoside triphosphate hydrolases"/>
    <property type="match status" value="1"/>
</dbReference>
<reference evidence="5 6" key="1">
    <citation type="submission" date="2019-04" db="EMBL/GenBank/DDBJ databases">
        <title>Salinimonas iocasae sp. nov., a halophilic bacterium isolated from the outer tube casing of tubeworms in Okinawa Trough.</title>
        <authorList>
            <person name="Zhang H."/>
            <person name="Wang H."/>
            <person name="Li C."/>
        </authorList>
    </citation>
    <scope>NUCLEOTIDE SEQUENCE [LARGE SCALE GENOMIC DNA]</scope>
    <source>
        <strain evidence="5 6">KX18D6</strain>
    </source>
</reference>
<dbReference type="PANTHER" id="PTHR42734">
    <property type="entry name" value="METAL TRANSPORT SYSTEM ATP-BINDING PROTEIN TM_0124-RELATED"/>
    <property type="match status" value="1"/>
</dbReference>
<dbReference type="SMART" id="SM00382">
    <property type="entry name" value="AAA"/>
    <property type="match status" value="1"/>
</dbReference>
<keyword evidence="6" id="KW-1185">Reference proteome</keyword>
<evidence type="ECO:0000313" key="5">
    <source>
        <dbReference type="EMBL" id="QCZ94030.1"/>
    </source>
</evidence>
<keyword evidence="3 5" id="KW-0067">ATP-binding</keyword>
<proteinExistence type="predicted"/>
<dbReference type="PANTHER" id="PTHR42734:SF18">
    <property type="entry name" value="VITAMIN B12 IMPORT ATP-BINDING PROTEIN BTUD"/>
    <property type="match status" value="1"/>
</dbReference>
<dbReference type="EMBL" id="CP039852">
    <property type="protein sequence ID" value="QCZ94030.1"/>
    <property type="molecule type" value="Genomic_DNA"/>
</dbReference>
<dbReference type="Pfam" id="PF00005">
    <property type="entry name" value="ABC_tran"/>
    <property type="match status" value="1"/>
</dbReference>
<feature type="domain" description="ABC transporter" evidence="4">
    <location>
        <begin position="2"/>
        <end position="228"/>
    </location>
</feature>
<dbReference type="AlphaFoldDB" id="A0A5B7YF76"/>
<dbReference type="PROSITE" id="PS00211">
    <property type="entry name" value="ABC_TRANSPORTER_1"/>
    <property type="match status" value="1"/>
</dbReference>
<evidence type="ECO:0000256" key="1">
    <source>
        <dbReference type="ARBA" id="ARBA00022448"/>
    </source>
</evidence>
<protein>
    <submittedName>
        <fullName evidence="5">ATP-binding cassette domain-containing protein</fullName>
    </submittedName>
</protein>
<dbReference type="InterPro" id="IPR027417">
    <property type="entry name" value="P-loop_NTPase"/>
</dbReference>
<dbReference type="PROSITE" id="PS50893">
    <property type="entry name" value="ABC_TRANSPORTER_2"/>
    <property type="match status" value="1"/>
</dbReference>
<dbReference type="Proteomes" id="UP000304912">
    <property type="component" value="Chromosome"/>
</dbReference>
<dbReference type="InterPro" id="IPR003593">
    <property type="entry name" value="AAA+_ATPase"/>
</dbReference>
<dbReference type="GO" id="GO:0005524">
    <property type="term" value="F:ATP binding"/>
    <property type="evidence" value="ECO:0007669"/>
    <property type="project" value="UniProtKB-KW"/>
</dbReference>
<dbReference type="Gene3D" id="3.40.50.300">
    <property type="entry name" value="P-loop containing nucleotide triphosphate hydrolases"/>
    <property type="match status" value="1"/>
</dbReference>
<evidence type="ECO:0000259" key="4">
    <source>
        <dbReference type="PROSITE" id="PS50893"/>
    </source>
</evidence>
<dbReference type="OrthoDB" id="5292475at2"/>
<organism evidence="5 6">
    <name type="scientific">Salinimonas iocasae</name>
    <dbReference type="NCBI Taxonomy" id="2572577"/>
    <lineage>
        <taxon>Bacteria</taxon>
        <taxon>Pseudomonadati</taxon>
        <taxon>Pseudomonadota</taxon>
        <taxon>Gammaproteobacteria</taxon>
        <taxon>Alteromonadales</taxon>
        <taxon>Alteromonadaceae</taxon>
        <taxon>Alteromonas/Salinimonas group</taxon>
        <taxon>Salinimonas</taxon>
    </lineage>
</organism>
<name>A0A5B7YF76_9ALTE</name>
<keyword evidence="1" id="KW-0813">Transport</keyword>
<keyword evidence="2" id="KW-0547">Nucleotide-binding</keyword>
<evidence type="ECO:0000256" key="3">
    <source>
        <dbReference type="ARBA" id="ARBA00022840"/>
    </source>
</evidence>
<evidence type="ECO:0000256" key="2">
    <source>
        <dbReference type="ARBA" id="ARBA00022741"/>
    </source>
</evidence>
<dbReference type="RefSeq" id="WP_139756772.1">
    <property type="nucleotide sequence ID" value="NZ_CP039852.1"/>
</dbReference>
<dbReference type="CDD" id="cd03214">
    <property type="entry name" value="ABC_Iron-Siderophores_B12_Hemin"/>
    <property type="match status" value="1"/>
</dbReference>
<dbReference type="InterPro" id="IPR017871">
    <property type="entry name" value="ABC_transporter-like_CS"/>
</dbReference>